<accession>B3G1V7</accession>
<organism evidence="1">
    <name type="scientific">Pseudomonas aeruginosa</name>
    <dbReference type="NCBI Taxonomy" id="287"/>
    <lineage>
        <taxon>Bacteria</taxon>
        <taxon>Pseudomonadati</taxon>
        <taxon>Pseudomonadota</taxon>
        <taxon>Gammaproteobacteria</taxon>
        <taxon>Pseudomonadales</taxon>
        <taxon>Pseudomonadaceae</taxon>
        <taxon>Pseudomonas</taxon>
    </lineage>
</organism>
<gene>
    <name evidence="1" type="ORF">PACL_0231</name>
</gene>
<evidence type="ECO:0008006" key="2">
    <source>
        <dbReference type="Google" id="ProtNLM"/>
    </source>
</evidence>
<dbReference type="Gene3D" id="3.40.50.1820">
    <property type="entry name" value="alpha/beta hydrolase"/>
    <property type="match status" value="1"/>
</dbReference>
<proteinExistence type="predicted"/>
<evidence type="ECO:0000313" key="1">
    <source>
        <dbReference type="EMBL" id="ACD39019.1"/>
    </source>
</evidence>
<dbReference type="EMBL" id="EU595745">
    <property type="protein sequence ID" value="ACD39019.1"/>
    <property type="molecule type" value="Genomic_DNA"/>
</dbReference>
<reference evidence="1" key="1">
    <citation type="journal article" date="2008" name="Genomics">
        <title>Large-insert genome analysis technology detects structural variation in Pseudomonas aeruginosa clinical strains from cystic fibrosis patients.</title>
        <authorList>
            <person name="Hayden H.S."/>
            <person name="Gillett W."/>
            <person name="Saenphimmachak C."/>
            <person name="Lim R."/>
            <person name="Zhou Y."/>
            <person name="Jacobs M.A."/>
            <person name="Chang J."/>
            <person name="Rohmer L."/>
            <person name="D'Argenio D.A."/>
            <person name="Palmieri A."/>
            <person name="Levy R."/>
            <person name="Haugen E."/>
            <person name="Wong G.K."/>
            <person name="Brittnacher M.J."/>
            <person name="Burns J.L."/>
            <person name="Miller S.I."/>
            <person name="Olson M.V."/>
            <person name="Kaul R."/>
        </authorList>
    </citation>
    <scope>NUCLEOTIDE SEQUENCE</scope>
    <source>
        <strain evidence="1">PACS171b</strain>
    </source>
</reference>
<dbReference type="SUPFAM" id="SSF53474">
    <property type="entry name" value="alpha/beta-Hydrolases"/>
    <property type="match status" value="1"/>
</dbReference>
<sequence length="566" mass="62000">MSPTSNKVRAEITAPPDQAIPVVFVPGIMGSPLLTSNAEAGRLLGENNRWAWFPDDGLGWVAGFTAKRGYRHLSPTERKLLLDPDTTRPVSSPEDADREVVSEHITTLPLQEALSRGWGSVMISSYGGILNFLEAQLRFIITSKGEVYPGVQGAVPHNPEVWGQLNGYQVLTKEMLREAAEFRYPVYAVGYNWLQTNGKAADYLAGKIEAIIDRCRKELRVKCDHGVILVTHSMGGLVGRMCAKRYPALIQGVVHGVQPAVGAGTAYRRVRAGWEDFAGSIGLGGTGKKIMPVFANAAGPLELLPNHRYGAGWLRITCEGRVVAQLPEAGVGKADPYMQIYMEPRAWWRLVDPLWIDPAVNKIKGPAALQALQKAWGRYGMRLGEAKHFHTELGSSYHPNTYSHYGADEGEMAFHRVTWNLQPQMIAAYRKDLPPTRGPVPSTVHAIGLRMWRDDHEGTAYLVNDADGQDMVMQHGVGVMRSTKGNSYVGKIQGQDQVGDATVPAHSSEDSAKAAVFSARMTGFDHQASYDNRMVQNVTLYSVLCIGALAVRKEAEKSTTTTEIPA</sequence>
<dbReference type="AlphaFoldDB" id="B3G1V7"/>
<name>B3G1V7_PSEAI</name>
<protein>
    <recommendedName>
        <fullName evidence="2">Alpha/beta hydrolase</fullName>
    </recommendedName>
</protein>
<dbReference type="InterPro" id="IPR029058">
    <property type="entry name" value="AB_hydrolase_fold"/>
</dbReference>